<dbReference type="PANTHER" id="PTHR47150">
    <property type="entry name" value="OS12G0169200 PROTEIN"/>
    <property type="match status" value="1"/>
</dbReference>
<protein>
    <submittedName>
        <fullName evidence="1">Uncharacterized protein</fullName>
    </submittedName>
</protein>
<dbReference type="STRING" id="109376.A0A0D3DNY1"/>
<reference evidence="1 2" key="1">
    <citation type="journal article" date="2014" name="Genome Biol.">
        <title>Transcriptome and methylome profiling reveals relics of genome dominance in the mesopolyploid Brassica oleracea.</title>
        <authorList>
            <person name="Parkin I.A."/>
            <person name="Koh C."/>
            <person name="Tang H."/>
            <person name="Robinson S.J."/>
            <person name="Kagale S."/>
            <person name="Clarke W.E."/>
            <person name="Town C.D."/>
            <person name="Nixon J."/>
            <person name="Krishnakumar V."/>
            <person name="Bidwell S.L."/>
            <person name="Denoeud F."/>
            <person name="Belcram H."/>
            <person name="Links M.G."/>
            <person name="Just J."/>
            <person name="Clarke C."/>
            <person name="Bender T."/>
            <person name="Huebert T."/>
            <person name="Mason A.S."/>
            <person name="Pires J.C."/>
            <person name="Barker G."/>
            <person name="Moore J."/>
            <person name="Walley P.G."/>
            <person name="Manoli S."/>
            <person name="Batley J."/>
            <person name="Edwards D."/>
            <person name="Nelson M.N."/>
            <person name="Wang X."/>
            <person name="Paterson A.H."/>
            <person name="King G."/>
            <person name="Bancroft I."/>
            <person name="Chalhoub B."/>
            <person name="Sharpe A.G."/>
        </authorList>
    </citation>
    <scope>NUCLEOTIDE SEQUENCE</scope>
    <source>
        <strain evidence="2">cv. TO1000</strain>
        <strain evidence="1">TO1000</strain>
    </source>
</reference>
<name>A0A0D3DNY1_BRAOL</name>
<dbReference type="HOGENOM" id="CLU_1398126_0_0_1"/>
<dbReference type="Gramene" id="Bo8g059490.1">
    <property type="protein sequence ID" value="Bo8g059490.1"/>
    <property type="gene ID" value="Bo8g059490"/>
</dbReference>
<dbReference type="EnsemblPlants" id="Bo8g059490.1">
    <property type="protein sequence ID" value="Bo8g059490.1"/>
    <property type="gene ID" value="Bo8g059490"/>
</dbReference>
<dbReference type="Proteomes" id="UP000032141">
    <property type="component" value="Chromosome C5"/>
</dbReference>
<sequence length="195" mass="22426">MAISLPFGGYLRGHGDVSVDLVDEGNSDLSLRWISSTKENYDLSLRWISSMKETATSLLVARLDEGKQRPISPGGSHRRRKRNRWCWSNFIQYISIPHGPKAVLFAQHQEAVRKDVERAFGVLQARFAIVKNPSSNKEKITKVHMSISRILQIPTNIVNMMGVRTRIRDRQIHQQLKNDFVEHIYRKFGGDEDNN</sequence>
<dbReference type="EnsemblPlants" id="Bo5g127200.1">
    <property type="protein sequence ID" value="Bo5g127200.1"/>
    <property type="gene ID" value="Bo5g127200"/>
</dbReference>
<dbReference type="Gramene" id="Bo5g127200.1">
    <property type="protein sequence ID" value="Bo5g127200.1"/>
    <property type="gene ID" value="Bo5g127200"/>
</dbReference>
<organism evidence="1 2">
    <name type="scientific">Brassica oleracea var. oleracea</name>
    <dbReference type="NCBI Taxonomy" id="109376"/>
    <lineage>
        <taxon>Eukaryota</taxon>
        <taxon>Viridiplantae</taxon>
        <taxon>Streptophyta</taxon>
        <taxon>Embryophyta</taxon>
        <taxon>Tracheophyta</taxon>
        <taxon>Spermatophyta</taxon>
        <taxon>Magnoliopsida</taxon>
        <taxon>eudicotyledons</taxon>
        <taxon>Gunneridae</taxon>
        <taxon>Pentapetalae</taxon>
        <taxon>rosids</taxon>
        <taxon>malvids</taxon>
        <taxon>Brassicales</taxon>
        <taxon>Brassicaceae</taxon>
        <taxon>Brassiceae</taxon>
        <taxon>Brassica</taxon>
    </lineage>
</organism>
<evidence type="ECO:0000313" key="2">
    <source>
        <dbReference type="Proteomes" id="UP000032141"/>
    </source>
</evidence>
<proteinExistence type="predicted"/>
<dbReference type="InterPro" id="IPR006912">
    <property type="entry name" value="Harbinger_derived_prot"/>
</dbReference>
<accession>A0A0D3DNY1</accession>
<keyword evidence="2" id="KW-1185">Reference proteome</keyword>
<reference evidence="1" key="2">
    <citation type="submission" date="2015-03" db="UniProtKB">
        <authorList>
            <consortium name="EnsemblPlants"/>
        </authorList>
    </citation>
    <scope>IDENTIFICATION</scope>
</reference>
<dbReference type="Pfam" id="PF04827">
    <property type="entry name" value="Plant_tran"/>
    <property type="match status" value="1"/>
</dbReference>
<dbReference type="AlphaFoldDB" id="A0A0D3DNY1"/>
<dbReference type="PANTHER" id="PTHR47150:SF5">
    <property type="entry name" value="OS07G0546750 PROTEIN"/>
    <property type="match status" value="1"/>
</dbReference>
<evidence type="ECO:0000313" key="1">
    <source>
        <dbReference type="EnsemblPlants" id="Bo8g059490.1"/>
    </source>
</evidence>
<dbReference type="Proteomes" id="UP000032141">
    <property type="component" value="Chromosome C8"/>
</dbReference>